<feature type="compositionally biased region" description="Basic and acidic residues" evidence="5">
    <location>
        <begin position="433"/>
        <end position="442"/>
    </location>
</feature>
<feature type="compositionally biased region" description="Polar residues" evidence="5">
    <location>
        <begin position="443"/>
        <end position="452"/>
    </location>
</feature>
<dbReference type="InterPro" id="IPR015943">
    <property type="entry name" value="WD40/YVTN_repeat-like_dom_sf"/>
</dbReference>
<dbReference type="SUPFAM" id="SSF50978">
    <property type="entry name" value="WD40 repeat-like"/>
    <property type="match status" value="1"/>
</dbReference>
<dbReference type="InterPro" id="IPR036390">
    <property type="entry name" value="WH_DNA-bd_sf"/>
</dbReference>
<dbReference type="GO" id="GO:0005829">
    <property type="term" value="C:cytosol"/>
    <property type="evidence" value="ECO:0007669"/>
    <property type="project" value="UniProtKB-ARBA"/>
</dbReference>
<dbReference type="EMBL" id="KB908910">
    <property type="protein sequence ID" value="EOB15535.1"/>
    <property type="molecule type" value="Genomic_DNA"/>
</dbReference>
<dbReference type="InterPro" id="IPR036388">
    <property type="entry name" value="WH-like_DNA-bd_sf"/>
</dbReference>
<dbReference type="HOGENOM" id="CLU_010474_0_0_1"/>
<feature type="non-terminal residue" evidence="7">
    <location>
        <position position="812"/>
    </location>
</feature>
<comment type="similarity">
    <text evidence="4">Belongs to the WD repeat HIR1 family.</text>
</comment>
<dbReference type="PANTHER" id="PTHR13831">
    <property type="entry name" value="MEMBER OF THE HIR1 FAMILY OF WD-REPEAT PROTEINS"/>
    <property type="match status" value="1"/>
</dbReference>
<dbReference type="VEuPathDB" id="MicrosporidiaDB:NBO_2g0027"/>
<comment type="function">
    <text evidence="4">Required for replication-independent chromatin assembly and for the periodic repression of histone gene transcription during the cell cycle.</text>
</comment>
<keyword evidence="4" id="KW-0804">Transcription</keyword>
<dbReference type="SMART" id="SM00339">
    <property type="entry name" value="FH"/>
    <property type="match status" value="1"/>
</dbReference>
<evidence type="ECO:0000256" key="2">
    <source>
        <dbReference type="PROSITE-ProRule" id="PRU00089"/>
    </source>
</evidence>
<dbReference type="AlphaFoldDB" id="R0MMS8"/>
<evidence type="ECO:0000259" key="6">
    <source>
        <dbReference type="PROSITE" id="PS50039"/>
    </source>
</evidence>
<dbReference type="InterPro" id="IPR001680">
    <property type="entry name" value="WD40_rpt"/>
</dbReference>
<keyword evidence="4" id="KW-0156">Chromatin regulator</keyword>
<keyword evidence="4" id="KW-0805">Transcription regulation</keyword>
<keyword evidence="4" id="KW-0677">Repeat</keyword>
<dbReference type="Pfam" id="PF00250">
    <property type="entry name" value="Forkhead"/>
    <property type="match status" value="1"/>
</dbReference>
<keyword evidence="1 2" id="KW-0238">DNA-binding</keyword>
<dbReference type="GO" id="GO:0000785">
    <property type="term" value="C:chromatin"/>
    <property type="evidence" value="ECO:0007669"/>
    <property type="project" value="TreeGrafter"/>
</dbReference>
<dbReference type="GO" id="GO:0006351">
    <property type="term" value="P:DNA-templated transcription"/>
    <property type="evidence" value="ECO:0007669"/>
    <property type="project" value="InterPro"/>
</dbReference>
<dbReference type="GO" id="GO:0003700">
    <property type="term" value="F:DNA-binding transcription factor activity"/>
    <property type="evidence" value="ECO:0007669"/>
    <property type="project" value="InterPro"/>
</dbReference>
<protein>
    <recommendedName>
        <fullName evidence="4">Protein HIR</fullName>
    </recommendedName>
</protein>
<dbReference type="Gene3D" id="2.130.10.10">
    <property type="entry name" value="YVTN repeat-like/Quinoprotein amine dehydrogenase"/>
    <property type="match status" value="1"/>
</dbReference>
<keyword evidence="8" id="KW-1185">Reference proteome</keyword>
<sequence length="812" mass="93483">MAKKIRVCKDFTYSSIIREAILSSKDQKATSSMIFVYMVNKHPNMFKESNSMTWKGNVRQLLSKNPEFVKLKKDEKNKLHYWKYVPLKEIEDQEREVLFRYHPLYVDGILPQRPHPVNDYYNFTPTYEYPGYYTSSYYPYNPMYVEKPLYGEEYYDQGVDCDKIECTEDSNQGDCEIKYTHKSHTGDVSGLVYTDSYLVSVGYDGFVIFYSVDGSKVIKKIKSHNEKITGVAYSKANKLMVTQGSDALILYSGMTIINKVETPSGVVLENFFSRMDWSQNGELLACGLMFNNKTNTAEIFDKNLNSIQSFVGHVAPIEVVAFNPNTYFMNKPYHIIVLASQDNSISLWNTQKPFPFLLLKNVVNMPILDMKWNDKGNVLYFCSYDGLINKLEFNENELGDVSRREMPTEDGDLFLTTENVRFLPEGVKHLKISHEEKVDTHNTPKLNQPISEDPNQIIAKPASQQPFSQLTTKSISQQPLSQQTTNPSPQQPSSQPSAQSTSQDLNKPPVQSSQISSSQPLTPQTKRKRIVPTLLDDKTTFGSDKLFIFNYKKSTLDTRPLEEFSRKFGDFEINLNKERSCLSVTRDKSLFYKIHGEIKVICASSKYLCVYSDVLKIYEMRTGNLLFPAIGTVGICFIDILKYKILYLEIDGRLTIIDKQTVTATTIPSSGELLSVNFSKNYFIICKFKDHEYFLDKSTGLWYLKKKEWNTPDTTDTDYTNTIDETLDKLENDFLIFKTAKNHQKMKNVVKKFIKKIGHSNSVQEVVENKLRRFLGDLNKVGQTKFVLKILGSLNKKFNLQYFVNDLLKQMK</sequence>
<keyword evidence="2 4" id="KW-0539">Nucleus</keyword>
<dbReference type="SUPFAM" id="SSF46785">
    <property type="entry name" value="Winged helix' DNA-binding domain"/>
    <property type="match status" value="1"/>
</dbReference>
<evidence type="ECO:0000256" key="4">
    <source>
        <dbReference type="RuleBase" id="RU364014"/>
    </source>
</evidence>
<evidence type="ECO:0000256" key="5">
    <source>
        <dbReference type="SAM" id="MobiDB-lite"/>
    </source>
</evidence>
<dbReference type="InterPro" id="IPR001766">
    <property type="entry name" value="Fork_head_dom"/>
</dbReference>
<dbReference type="GO" id="GO:0043565">
    <property type="term" value="F:sequence-specific DNA binding"/>
    <property type="evidence" value="ECO:0007669"/>
    <property type="project" value="InterPro"/>
</dbReference>
<dbReference type="PANTHER" id="PTHR13831:SF0">
    <property type="entry name" value="PROTEIN HIRA"/>
    <property type="match status" value="1"/>
</dbReference>
<dbReference type="SMART" id="SM00320">
    <property type="entry name" value="WD40"/>
    <property type="match status" value="4"/>
</dbReference>
<feature type="domain" description="Fork-head" evidence="6">
    <location>
        <begin position="11"/>
        <end position="86"/>
    </location>
</feature>
<dbReference type="PROSITE" id="PS50082">
    <property type="entry name" value="WD_REPEATS_2"/>
    <property type="match status" value="1"/>
</dbReference>
<dbReference type="Gene3D" id="1.10.10.10">
    <property type="entry name" value="Winged helix-like DNA-binding domain superfamily/Winged helix DNA-binding domain"/>
    <property type="match status" value="1"/>
</dbReference>
<dbReference type="GO" id="GO:0006338">
    <property type="term" value="P:chromatin remodeling"/>
    <property type="evidence" value="ECO:0007669"/>
    <property type="project" value="TreeGrafter"/>
</dbReference>
<proteinExistence type="inferred from homology"/>
<dbReference type="OrthoDB" id="5954824at2759"/>
<feature type="region of interest" description="Disordered" evidence="5">
    <location>
        <begin position="465"/>
        <end position="530"/>
    </location>
</feature>
<dbReference type="GO" id="GO:0005634">
    <property type="term" value="C:nucleus"/>
    <property type="evidence" value="ECO:0007669"/>
    <property type="project" value="UniProtKB-SubCell"/>
</dbReference>
<gene>
    <name evidence="7" type="primary">HIR1</name>
    <name evidence="7" type="ORF">NBO_2g0027</name>
</gene>
<dbReference type="PROSITE" id="PS50039">
    <property type="entry name" value="FORK_HEAD_3"/>
    <property type="match status" value="1"/>
</dbReference>
<feature type="compositionally biased region" description="Polar residues" evidence="5">
    <location>
        <begin position="465"/>
        <end position="475"/>
    </location>
</feature>
<dbReference type="STRING" id="578461.R0MMS8"/>
<dbReference type="GO" id="GO:0031491">
    <property type="term" value="F:nucleosome binding"/>
    <property type="evidence" value="ECO:0007669"/>
    <property type="project" value="TreeGrafter"/>
</dbReference>
<dbReference type="GO" id="GO:0000417">
    <property type="term" value="C:HIR complex"/>
    <property type="evidence" value="ECO:0007669"/>
    <property type="project" value="TreeGrafter"/>
</dbReference>
<name>R0MMS8_NOSB1</name>
<comment type="subcellular location">
    <subcellularLocation>
        <location evidence="2 4">Nucleus</location>
    </subcellularLocation>
</comment>
<feature type="region of interest" description="Disordered" evidence="5">
    <location>
        <begin position="433"/>
        <end position="452"/>
    </location>
</feature>
<evidence type="ECO:0000256" key="3">
    <source>
        <dbReference type="PROSITE-ProRule" id="PRU00221"/>
    </source>
</evidence>
<reference evidence="7 8" key="1">
    <citation type="journal article" date="2013" name="BMC Genomics">
        <title>Comparative genomics of parasitic silkworm microsporidia reveal an association between genome expansion and host adaptation.</title>
        <authorList>
            <person name="Pan G."/>
            <person name="Xu J."/>
            <person name="Li T."/>
            <person name="Xia Q."/>
            <person name="Liu S.L."/>
            <person name="Zhang G."/>
            <person name="Li S."/>
            <person name="Li C."/>
            <person name="Liu H."/>
            <person name="Yang L."/>
            <person name="Liu T."/>
            <person name="Zhang X."/>
            <person name="Wu Z."/>
            <person name="Fan W."/>
            <person name="Dang X."/>
            <person name="Xiang H."/>
            <person name="Tao M."/>
            <person name="Li Y."/>
            <person name="Hu J."/>
            <person name="Li Z."/>
            <person name="Lin L."/>
            <person name="Luo J."/>
            <person name="Geng L."/>
            <person name="Wang L."/>
            <person name="Long M."/>
            <person name="Wan Y."/>
            <person name="He N."/>
            <person name="Zhang Z."/>
            <person name="Lu C."/>
            <person name="Keeling P.J."/>
            <person name="Wang J."/>
            <person name="Xiang Z."/>
            <person name="Zhou Z."/>
        </authorList>
    </citation>
    <scope>NUCLEOTIDE SEQUENCE [LARGE SCALE GENOMIC DNA]</scope>
    <source>
        <strain evidence="8">CQ1 / CVCC 102059</strain>
    </source>
</reference>
<feature type="repeat" description="WD" evidence="3">
    <location>
        <begin position="310"/>
        <end position="349"/>
    </location>
</feature>
<feature type="DNA-binding region" description="Fork-head" evidence="2">
    <location>
        <begin position="11"/>
        <end position="86"/>
    </location>
</feature>
<evidence type="ECO:0000313" key="8">
    <source>
        <dbReference type="Proteomes" id="UP000016927"/>
    </source>
</evidence>
<evidence type="ECO:0000313" key="7">
    <source>
        <dbReference type="EMBL" id="EOB15535.1"/>
    </source>
</evidence>
<keyword evidence="4" id="KW-0678">Repressor</keyword>
<organism evidence="7 8">
    <name type="scientific">Nosema bombycis (strain CQ1 / CVCC 102059)</name>
    <name type="common">Microsporidian parasite</name>
    <name type="synonym">Pebrine of silkworm</name>
    <dbReference type="NCBI Taxonomy" id="578461"/>
    <lineage>
        <taxon>Eukaryota</taxon>
        <taxon>Fungi</taxon>
        <taxon>Fungi incertae sedis</taxon>
        <taxon>Microsporidia</taxon>
        <taxon>Nosematidae</taxon>
        <taxon>Nosema</taxon>
    </lineage>
</organism>
<keyword evidence="3 4" id="KW-0853">WD repeat</keyword>
<accession>R0MMS8</accession>
<dbReference type="Proteomes" id="UP000016927">
    <property type="component" value="Unassembled WGS sequence"/>
</dbReference>
<dbReference type="InterPro" id="IPR036322">
    <property type="entry name" value="WD40_repeat_dom_sf"/>
</dbReference>
<feature type="compositionally biased region" description="Low complexity" evidence="5">
    <location>
        <begin position="476"/>
        <end position="524"/>
    </location>
</feature>
<dbReference type="InterPro" id="IPR031120">
    <property type="entry name" value="HIR1-like"/>
</dbReference>
<dbReference type="Pfam" id="PF00400">
    <property type="entry name" value="WD40"/>
    <property type="match status" value="1"/>
</dbReference>
<dbReference type="OMA" id="HLKISHE"/>
<evidence type="ECO:0000256" key="1">
    <source>
        <dbReference type="ARBA" id="ARBA00023125"/>
    </source>
</evidence>